<reference evidence="1 2" key="1">
    <citation type="submission" date="2013-06" db="EMBL/GenBank/DDBJ databases">
        <authorList>
            <person name="Weinstock G."/>
            <person name="Sodergren E."/>
            <person name="Lobos E.A."/>
            <person name="Fulton L."/>
            <person name="Fulton R."/>
            <person name="Courtney L."/>
            <person name="Fronick C."/>
            <person name="O'Laughlin M."/>
            <person name="Godfrey J."/>
            <person name="Wilson R.M."/>
            <person name="Miner T."/>
            <person name="Farmer C."/>
            <person name="Delehaunty K."/>
            <person name="Cordes M."/>
            <person name="Minx P."/>
            <person name="Tomlinson C."/>
            <person name="Chen J."/>
            <person name="Wollam A."/>
            <person name="Pepin K.H."/>
            <person name="Bhonagiri V."/>
            <person name="Zhang X."/>
            <person name="Warren W."/>
            <person name="Mitreva M."/>
            <person name="Mardis E.R."/>
            <person name="Wilson R.K."/>
        </authorList>
    </citation>
    <scope>NUCLEOTIDE SEQUENCE [LARGE SCALE GENOMIC DNA]</scope>
    <source>
        <strain evidence="1 2">F0570</strain>
    </source>
</reference>
<name>A0A0E2LPR6_PORGN</name>
<comment type="caution">
    <text evidence="1">The sequence shown here is derived from an EMBL/GenBank/DDBJ whole genome shotgun (WGS) entry which is preliminary data.</text>
</comment>
<proteinExistence type="predicted"/>
<gene>
    <name evidence="1" type="ORF">HMPREF1555_01651</name>
</gene>
<organism evidence="1 2">
    <name type="scientific">Porphyromonas gingivalis F0570</name>
    <dbReference type="NCBI Taxonomy" id="1227271"/>
    <lineage>
        <taxon>Bacteria</taxon>
        <taxon>Pseudomonadati</taxon>
        <taxon>Bacteroidota</taxon>
        <taxon>Bacteroidia</taxon>
        <taxon>Bacteroidales</taxon>
        <taxon>Porphyromonadaceae</taxon>
        <taxon>Porphyromonas</taxon>
    </lineage>
</organism>
<dbReference type="Proteomes" id="UP000016630">
    <property type="component" value="Unassembled WGS sequence"/>
</dbReference>
<sequence>MQPLLFCYSCPYCISGRNLQDWRWGEKQRLSDGWRKVVSASNRLVVRWSLGKGGEKRGGRLSLSLGFG</sequence>
<evidence type="ECO:0000313" key="2">
    <source>
        <dbReference type="Proteomes" id="UP000016630"/>
    </source>
</evidence>
<protein>
    <submittedName>
        <fullName evidence="1">Uncharacterized protein</fullName>
    </submittedName>
</protein>
<evidence type="ECO:0000313" key="1">
    <source>
        <dbReference type="EMBL" id="ERJ64939.1"/>
    </source>
</evidence>
<dbReference type="EMBL" id="AWUW01000119">
    <property type="protein sequence ID" value="ERJ64939.1"/>
    <property type="molecule type" value="Genomic_DNA"/>
</dbReference>
<dbReference type="HOGENOM" id="CLU_2790431_0_0_10"/>
<dbReference type="AlphaFoldDB" id="A0A0E2LPR6"/>
<accession>A0A0E2LPR6</accession>